<dbReference type="PANTHER" id="PTHR10000">
    <property type="entry name" value="PHOSPHOSERINE PHOSPHATASE"/>
    <property type="match status" value="1"/>
</dbReference>
<reference evidence="1 2" key="1">
    <citation type="submission" date="2019-08" db="EMBL/GenBank/DDBJ databases">
        <title>Archangium and Cystobacter genomes.</title>
        <authorList>
            <person name="Chen I.-C.K."/>
            <person name="Wielgoss S."/>
        </authorList>
    </citation>
    <scope>NUCLEOTIDE SEQUENCE [LARGE SCALE GENOMIC DNA]</scope>
    <source>
        <strain evidence="1 2">Cbm 6</strain>
    </source>
</reference>
<evidence type="ECO:0000313" key="1">
    <source>
        <dbReference type="EMBL" id="WNG48042.1"/>
    </source>
</evidence>
<gene>
    <name evidence="1" type="ORF">F0U60_30800</name>
</gene>
<dbReference type="Gene3D" id="3.90.1070.10">
    <property type="match status" value="1"/>
</dbReference>
<dbReference type="EMBL" id="CP043494">
    <property type="protein sequence ID" value="WNG48042.1"/>
    <property type="molecule type" value="Genomic_DNA"/>
</dbReference>
<protein>
    <submittedName>
        <fullName evidence="1">HAD family phosphatase</fullName>
    </submittedName>
</protein>
<organism evidence="1 2">
    <name type="scientific">Archangium minus</name>
    <dbReference type="NCBI Taxonomy" id="83450"/>
    <lineage>
        <taxon>Bacteria</taxon>
        <taxon>Pseudomonadati</taxon>
        <taxon>Myxococcota</taxon>
        <taxon>Myxococcia</taxon>
        <taxon>Myxococcales</taxon>
        <taxon>Cystobacterineae</taxon>
        <taxon>Archangiaceae</taxon>
        <taxon>Archangium</taxon>
    </lineage>
</organism>
<name>A0ABY9WY23_9BACT</name>
<dbReference type="InterPro" id="IPR023214">
    <property type="entry name" value="HAD_sf"/>
</dbReference>
<keyword evidence="2" id="KW-1185">Reference proteome</keyword>
<accession>A0ABY9WY23</accession>
<sequence>MEVSMRYLALAMSLDGTLSTAGRIEAALEQLRRSGRRALLVSARRLGELGAVCPHLELFDCVIAENGAVLHWPARRESMSLGGPIPESFVKALRRRVLAPVERGQVAVYTHASHACALVETVRELGLELQVVFCGESALVVPPGVNKGAGLQEALLSLGLSAHEVVSIGSEANDHSLLAVSECAVAMADALPALKRRAAFVTRAEADAGVVELIEQLVRDDLQTAGASIPHDSLLLGFDGAGHSVCIPAYGDNVLVAGPRGSGGASYAFGLLERLIQKKYQPCVIDPRGDFELREDMVKLGSRRRVPRISEVIAALAEPSVKLVVDLTGLLPREQPDFCAELFSELAVMRRRTGRPHWLVVNGAQYLWPSRGHVATGGSSKLRETLLLAEDPREVAQSILGQVDVAVAVGPAPARVLGQLAEALNETAPLLPLGAGQEDEALAWFITERQWPLWLRIPPGRAERLSRLHGHVEGDLGSGSFVFRGPEGTLHLRVNNLSSFCQAAEGVDEQVWLFHLWHGDFSRWIRNVLRDDELAREISSIERRYELPAAESRRRVRGAIAHRYALPA</sequence>
<dbReference type="Proteomes" id="UP001611383">
    <property type="component" value="Chromosome"/>
</dbReference>
<dbReference type="Gene3D" id="3.40.50.1000">
    <property type="entry name" value="HAD superfamily/HAD-like"/>
    <property type="match status" value="1"/>
</dbReference>
<dbReference type="SUPFAM" id="SSF56784">
    <property type="entry name" value="HAD-like"/>
    <property type="match status" value="1"/>
</dbReference>
<dbReference type="InterPro" id="IPR036412">
    <property type="entry name" value="HAD-like_sf"/>
</dbReference>
<proteinExistence type="predicted"/>
<dbReference type="PANTHER" id="PTHR10000:SF8">
    <property type="entry name" value="HAD SUPERFAMILY HYDROLASE-LIKE, TYPE 3"/>
    <property type="match status" value="1"/>
</dbReference>
<dbReference type="Pfam" id="PF08282">
    <property type="entry name" value="Hydrolase_3"/>
    <property type="match status" value="1"/>
</dbReference>
<evidence type="ECO:0000313" key="2">
    <source>
        <dbReference type="Proteomes" id="UP001611383"/>
    </source>
</evidence>